<accession>A0A061SFN9</accession>
<sequence length="94" mass="10138">LDAVMLILDKAAGQSQGPETELCWKPHARCLRPLNPPRESGVTPPFSGRVPGGRMRACMCVWRGWLGAAAARSTAPSGKACRHSPWSQGFPQLN</sequence>
<evidence type="ECO:0000256" key="1">
    <source>
        <dbReference type="SAM" id="MobiDB-lite"/>
    </source>
</evidence>
<organism evidence="2">
    <name type="scientific">Tetraselmis sp. GSL018</name>
    <dbReference type="NCBI Taxonomy" id="582737"/>
    <lineage>
        <taxon>Eukaryota</taxon>
        <taxon>Viridiplantae</taxon>
        <taxon>Chlorophyta</taxon>
        <taxon>core chlorophytes</taxon>
        <taxon>Chlorodendrophyceae</taxon>
        <taxon>Chlorodendrales</taxon>
        <taxon>Chlorodendraceae</taxon>
        <taxon>Tetraselmis</taxon>
    </lineage>
</organism>
<gene>
    <name evidence="2" type="ORF">TSPGSL018_7388</name>
</gene>
<dbReference type="AlphaFoldDB" id="A0A061SFN9"/>
<proteinExistence type="predicted"/>
<name>A0A061SFN9_9CHLO</name>
<dbReference type="EMBL" id="GBEZ01003472">
    <property type="protein sequence ID" value="JAC81670.1"/>
    <property type="molecule type" value="Transcribed_RNA"/>
</dbReference>
<reference evidence="2" key="1">
    <citation type="submission" date="2014-05" db="EMBL/GenBank/DDBJ databases">
        <title>The transcriptome of the halophilic microalga Tetraselmis sp. GSL018 isolated from the Great Salt Lake, Utah.</title>
        <authorList>
            <person name="Jinkerson R.E."/>
            <person name="D'Adamo S."/>
            <person name="Posewitz M.C."/>
        </authorList>
    </citation>
    <scope>NUCLEOTIDE SEQUENCE</scope>
    <source>
        <strain evidence="2">GSL018</strain>
    </source>
</reference>
<feature type="non-terminal residue" evidence="2">
    <location>
        <position position="1"/>
    </location>
</feature>
<protein>
    <submittedName>
        <fullName evidence="2">Uncharacterized protein</fullName>
    </submittedName>
</protein>
<feature type="region of interest" description="Disordered" evidence="1">
    <location>
        <begin position="75"/>
        <end position="94"/>
    </location>
</feature>
<evidence type="ECO:0000313" key="2">
    <source>
        <dbReference type="EMBL" id="JAC81670.1"/>
    </source>
</evidence>
<feature type="compositionally biased region" description="Polar residues" evidence="1">
    <location>
        <begin position="85"/>
        <end position="94"/>
    </location>
</feature>